<keyword evidence="3" id="KW-0677">Repeat</keyword>
<evidence type="ECO:0000256" key="5">
    <source>
        <dbReference type="ARBA" id="ARBA00022833"/>
    </source>
</evidence>
<dbReference type="PROSITE" id="PS50157">
    <property type="entry name" value="ZINC_FINGER_C2H2_2"/>
    <property type="match status" value="1"/>
</dbReference>
<keyword evidence="4 9" id="KW-0863">Zinc-finger</keyword>
<dbReference type="AlphaFoldDB" id="A0A5P1EAU8"/>
<evidence type="ECO:0000256" key="4">
    <source>
        <dbReference type="ARBA" id="ARBA00022771"/>
    </source>
</evidence>
<dbReference type="GO" id="GO:0005634">
    <property type="term" value="C:nucleus"/>
    <property type="evidence" value="ECO:0007669"/>
    <property type="project" value="UniProtKB-SubCell"/>
</dbReference>
<evidence type="ECO:0000313" key="13">
    <source>
        <dbReference type="Proteomes" id="UP000243459"/>
    </source>
</evidence>
<keyword evidence="5" id="KW-0862">Zinc</keyword>
<organism evidence="12 13">
    <name type="scientific">Asparagus officinalis</name>
    <name type="common">Garden asparagus</name>
    <dbReference type="NCBI Taxonomy" id="4686"/>
    <lineage>
        <taxon>Eukaryota</taxon>
        <taxon>Viridiplantae</taxon>
        <taxon>Streptophyta</taxon>
        <taxon>Embryophyta</taxon>
        <taxon>Tracheophyta</taxon>
        <taxon>Spermatophyta</taxon>
        <taxon>Magnoliopsida</taxon>
        <taxon>Liliopsida</taxon>
        <taxon>Asparagales</taxon>
        <taxon>Asparagaceae</taxon>
        <taxon>Asparagoideae</taxon>
        <taxon>Asparagus</taxon>
    </lineage>
</organism>
<evidence type="ECO:0000256" key="7">
    <source>
        <dbReference type="ARBA" id="ARBA00023163"/>
    </source>
</evidence>
<evidence type="ECO:0000256" key="9">
    <source>
        <dbReference type="PROSITE-ProRule" id="PRU00042"/>
    </source>
</evidence>
<evidence type="ECO:0000256" key="8">
    <source>
        <dbReference type="ARBA" id="ARBA00023242"/>
    </source>
</evidence>
<feature type="region of interest" description="Disordered" evidence="10">
    <location>
        <begin position="1"/>
        <end position="27"/>
    </location>
</feature>
<keyword evidence="8" id="KW-0539">Nucleus</keyword>
<accession>A0A5P1EAU8</accession>
<name>A0A5P1EAU8_ASPOF</name>
<dbReference type="InterPro" id="IPR036236">
    <property type="entry name" value="Znf_C2H2_sf"/>
</dbReference>
<feature type="domain" description="C2H2-type" evidence="11">
    <location>
        <begin position="76"/>
        <end position="103"/>
    </location>
</feature>
<evidence type="ECO:0000256" key="3">
    <source>
        <dbReference type="ARBA" id="ARBA00022737"/>
    </source>
</evidence>
<comment type="subcellular location">
    <subcellularLocation>
        <location evidence="1">Nucleus</location>
    </subcellularLocation>
</comment>
<dbReference type="SUPFAM" id="SSF57667">
    <property type="entry name" value="beta-beta-alpha zinc fingers"/>
    <property type="match status" value="1"/>
</dbReference>
<keyword evidence="2" id="KW-0479">Metal-binding</keyword>
<dbReference type="Gramene" id="ONK62327">
    <property type="protein sequence ID" value="ONK62327"/>
    <property type="gene ID" value="A4U43_C07F2750"/>
</dbReference>
<dbReference type="Pfam" id="PF13912">
    <property type="entry name" value="zf-C2H2_6"/>
    <property type="match status" value="1"/>
</dbReference>
<keyword evidence="6" id="KW-0805">Transcription regulation</keyword>
<dbReference type="PROSITE" id="PS00028">
    <property type="entry name" value="ZINC_FINGER_C2H2_1"/>
    <property type="match status" value="1"/>
</dbReference>
<keyword evidence="13" id="KW-1185">Reference proteome</keyword>
<evidence type="ECO:0000256" key="1">
    <source>
        <dbReference type="ARBA" id="ARBA00004123"/>
    </source>
</evidence>
<dbReference type="PANTHER" id="PTHR26374">
    <property type="entry name" value="ZINC FINGER PROTEIN ZAT5"/>
    <property type="match status" value="1"/>
</dbReference>
<evidence type="ECO:0000259" key="11">
    <source>
        <dbReference type="PROSITE" id="PS50157"/>
    </source>
</evidence>
<protein>
    <recommendedName>
        <fullName evidence="11">C2H2-type domain-containing protein</fullName>
    </recommendedName>
</protein>
<evidence type="ECO:0000313" key="12">
    <source>
        <dbReference type="EMBL" id="ONK62327.1"/>
    </source>
</evidence>
<sequence length="167" mass="18023">MIRTRHSRRSSIALSGGGGVPGTGRDHNRKRVFECQDLPVSNSLPFKRLGVTGRVTRNRGLATVTRAGPKCKAQSPQCSICGHEFATGQALGGHMRRHRADNDGFGHAGQKAIGRRVDLWDLNLPASGNDAEHRDLGLVGLELELGLGLGLGAHYVHKTIPMVDCFR</sequence>
<proteinExistence type="predicted"/>
<dbReference type="PANTHER" id="PTHR26374:SF456">
    <property type="entry name" value="ZINC FINGER PROTEIN ZAT5-LIKE"/>
    <property type="match status" value="1"/>
</dbReference>
<evidence type="ECO:0000256" key="2">
    <source>
        <dbReference type="ARBA" id="ARBA00022723"/>
    </source>
</evidence>
<dbReference type="InterPro" id="IPR013087">
    <property type="entry name" value="Znf_C2H2_type"/>
</dbReference>
<reference evidence="13" key="1">
    <citation type="journal article" date="2017" name="Nat. Commun.">
        <title>The asparagus genome sheds light on the origin and evolution of a young Y chromosome.</title>
        <authorList>
            <person name="Harkess A."/>
            <person name="Zhou J."/>
            <person name="Xu C."/>
            <person name="Bowers J.E."/>
            <person name="Van der Hulst R."/>
            <person name="Ayyampalayam S."/>
            <person name="Mercati F."/>
            <person name="Riccardi P."/>
            <person name="McKain M.R."/>
            <person name="Kakrana A."/>
            <person name="Tang H."/>
            <person name="Ray J."/>
            <person name="Groenendijk J."/>
            <person name="Arikit S."/>
            <person name="Mathioni S.M."/>
            <person name="Nakano M."/>
            <person name="Shan H."/>
            <person name="Telgmann-Rauber A."/>
            <person name="Kanno A."/>
            <person name="Yue Z."/>
            <person name="Chen H."/>
            <person name="Li W."/>
            <person name="Chen Y."/>
            <person name="Xu X."/>
            <person name="Zhang Y."/>
            <person name="Luo S."/>
            <person name="Chen H."/>
            <person name="Gao J."/>
            <person name="Mao Z."/>
            <person name="Pires J.C."/>
            <person name="Luo M."/>
            <person name="Kudrna D."/>
            <person name="Wing R.A."/>
            <person name="Meyers B.C."/>
            <person name="Yi K."/>
            <person name="Kong H."/>
            <person name="Lavrijsen P."/>
            <person name="Sunseri F."/>
            <person name="Falavigna A."/>
            <person name="Ye Y."/>
            <person name="Leebens-Mack J.H."/>
            <person name="Chen G."/>
        </authorList>
    </citation>
    <scope>NUCLEOTIDE SEQUENCE [LARGE SCALE GENOMIC DNA]</scope>
    <source>
        <strain evidence="13">cv. DH0086</strain>
    </source>
</reference>
<dbReference type="GO" id="GO:0008270">
    <property type="term" value="F:zinc ion binding"/>
    <property type="evidence" value="ECO:0007669"/>
    <property type="project" value="UniProtKB-KW"/>
</dbReference>
<evidence type="ECO:0000256" key="10">
    <source>
        <dbReference type="SAM" id="MobiDB-lite"/>
    </source>
</evidence>
<evidence type="ECO:0000256" key="6">
    <source>
        <dbReference type="ARBA" id="ARBA00023015"/>
    </source>
</evidence>
<keyword evidence="7" id="KW-0804">Transcription</keyword>
<gene>
    <name evidence="12" type="ORF">A4U43_C07F2750</name>
</gene>
<dbReference type="Proteomes" id="UP000243459">
    <property type="component" value="Chromosome 7"/>
</dbReference>
<dbReference type="EMBL" id="CM007387">
    <property type="protein sequence ID" value="ONK62327.1"/>
    <property type="molecule type" value="Genomic_DNA"/>
</dbReference>